<organism evidence="1 2">
    <name type="scientific">Nocardiopsis lambiniae</name>
    <dbReference type="NCBI Taxonomy" id="3075539"/>
    <lineage>
        <taxon>Bacteria</taxon>
        <taxon>Bacillati</taxon>
        <taxon>Actinomycetota</taxon>
        <taxon>Actinomycetes</taxon>
        <taxon>Streptosporangiales</taxon>
        <taxon>Nocardiopsidaceae</taxon>
        <taxon>Nocardiopsis</taxon>
    </lineage>
</organism>
<dbReference type="RefSeq" id="WP_311511108.1">
    <property type="nucleotide sequence ID" value="NZ_JAVREP010000004.1"/>
</dbReference>
<evidence type="ECO:0000313" key="1">
    <source>
        <dbReference type="EMBL" id="MDT0328380.1"/>
    </source>
</evidence>
<name>A0ABU2M6T1_9ACTN</name>
<evidence type="ECO:0000313" key="2">
    <source>
        <dbReference type="Proteomes" id="UP001183390"/>
    </source>
</evidence>
<proteinExistence type="predicted"/>
<keyword evidence="2" id="KW-1185">Reference proteome</keyword>
<sequence length="155" mass="16905">MSALRIDTPRVKNRTLAPPSGEPPLVSGPRKIMATARHIAAVLEREPGLWPGLTTCVTDTDGRIIVHYTIVTGRDTVGGEDAAAALSGPDGVVARWRSLLARERESRRERGNGRERVTTVRGFSSGFPVTVLFTVLRTGRGVHPRTGHDHERRTP</sequence>
<comment type="caution">
    <text evidence="1">The sequence shown here is derived from an EMBL/GenBank/DDBJ whole genome shotgun (WGS) entry which is preliminary data.</text>
</comment>
<dbReference type="EMBL" id="JAVREP010000004">
    <property type="protein sequence ID" value="MDT0328380.1"/>
    <property type="molecule type" value="Genomic_DNA"/>
</dbReference>
<dbReference type="Proteomes" id="UP001183390">
    <property type="component" value="Unassembled WGS sequence"/>
</dbReference>
<protein>
    <submittedName>
        <fullName evidence="1">Uncharacterized protein</fullName>
    </submittedName>
</protein>
<gene>
    <name evidence="1" type="ORF">RM479_08135</name>
</gene>
<accession>A0ABU2M6T1</accession>
<reference evidence="2" key="1">
    <citation type="submission" date="2023-07" db="EMBL/GenBank/DDBJ databases">
        <title>30 novel species of actinomycetes from the DSMZ collection.</title>
        <authorList>
            <person name="Nouioui I."/>
        </authorList>
    </citation>
    <scope>NUCLEOTIDE SEQUENCE [LARGE SCALE GENOMIC DNA]</scope>
    <source>
        <strain evidence="2">DSM 44743</strain>
    </source>
</reference>